<dbReference type="HOGENOM" id="CLU_3390091_0_0_9"/>
<dbReference type="AlphaFoldDB" id="K0DD56"/>
<keyword evidence="2" id="KW-1185">Reference proteome</keyword>
<accession>K0DD56</accession>
<protein>
    <submittedName>
        <fullName evidence="1">Uncharacterized protein</fullName>
    </submittedName>
</protein>
<gene>
    <name evidence="1" type="ordered locus">C270_05250</name>
</gene>
<name>K0DD56_LEUCJ</name>
<dbReference type="KEGG" id="lcn:C270_05250"/>
<dbReference type="Proteomes" id="UP000006299">
    <property type="component" value="Chromosome"/>
</dbReference>
<dbReference type="EMBL" id="CP003851">
    <property type="protein sequence ID" value="AFT81961.1"/>
    <property type="molecule type" value="Genomic_DNA"/>
</dbReference>
<proteinExistence type="predicted"/>
<reference evidence="1 2" key="1">
    <citation type="journal article" date="2012" name="J. Bacteriol.">
        <title>Complete genome sequence of Leuconostoc carnosum strain JB16, isolated from Kimchi.</title>
        <authorList>
            <person name="Jung J.Y."/>
            <person name="Lee S.H."/>
            <person name="Jeon C.O."/>
        </authorList>
    </citation>
    <scope>NUCLEOTIDE SEQUENCE [LARGE SCALE GENOMIC DNA]</scope>
    <source>
        <strain evidence="1 2">JB16</strain>
    </source>
</reference>
<sequence length="32" mass="3568">MVTAFKIYYLHGEKITTNVFLKGCGAVDAVMF</sequence>
<organism evidence="1 2">
    <name type="scientific">Leuconostoc carnosum (strain JB16)</name>
    <dbReference type="NCBI Taxonomy" id="1229758"/>
    <lineage>
        <taxon>Bacteria</taxon>
        <taxon>Bacillati</taxon>
        <taxon>Bacillota</taxon>
        <taxon>Bacilli</taxon>
        <taxon>Lactobacillales</taxon>
        <taxon>Lactobacillaceae</taxon>
        <taxon>Leuconostoc</taxon>
    </lineage>
</organism>
<evidence type="ECO:0000313" key="1">
    <source>
        <dbReference type="EMBL" id="AFT81961.1"/>
    </source>
</evidence>
<evidence type="ECO:0000313" key="2">
    <source>
        <dbReference type="Proteomes" id="UP000006299"/>
    </source>
</evidence>